<organism evidence="1 2">
    <name type="scientific">Dermatophagoides pteronyssinus</name>
    <name type="common">European house dust mite</name>
    <dbReference type="NCBI Taxonomy" id="6956"/>
    <lineage>
        <taxon>Eukaryota</taxon>
        <taxon>Metazoa</taxon>
        <taxon>Ecdysozoa</taxon>
        <taxon>Arthropoda</taxon>
        <taxon>Chelicerata</taxon>
        <taxon>Arachnida</taxon>
        <taxon>Acari</taxon>
        <taxon>Acariformes</taxon>
        <taxon>Sarcoptiformes</taxon>
        <taxon>Astigmata</taxon>
        <taxon>Psoroptidia</taxon>
        <taxon>Analgoidea</taxon>
        <taxon>Pyroglyphidae</taxon>
        <taxon>Dermatophagoidinae</taxon>
        <taxon>Dermatophagoides</taxon>
    </lineage>
</organism>
<dbReference type="Proteomes" id="UP000887458">
    <property type="component" value="Unassembled WGS sequence"/>
</dbReference>
<proteinExistence type="predicted"/>
<dbReference type="EMBL" id="NJHN03000077">
    <property type="protein sequence ID" value="KAH9417366.1"/>
    <property type="molecule type" value="Genomic_DNA"/>
</dbReference>
<reference evidence="1 2" key="1">
    <citation type="journal article" date="2018" name="J. Allergy Clin. Immunol.">
        <title>High-quality assembly of Dermatophagoides pteronyssinus genome and transcriptome reveals a wide range of novel allergens.</title>
        <authorList>
            <person name="Liu X.Y."/>
            <person name="Yang K.Y."/>
            <person name="Wang M.Q."/>
            <person name="Kwok J.S."/>
            <person name="Zeng X."/>
            <person name="Yang Z."/>
            <person name="Xiao X.J."/>
            <person name="Lau C.P."/>
            <person name="Li Y."/>
            <person name="Huang Z.M."/>
            <person name="Ba J.G."/>
            <person name="Yim A.K."/>
            <person name="Ouyang C.Y."/>
            <person name="Ngai S.M."/>
            <person name="Chan T.F."/>
            <person name="Leung E.L."/>
            <person name="Liu L."/>
            <person name="Liu Z.G."/>
            <person name="Tsui S.K."/>
        </authorList>
    </citation>
    <scope>NUCLEOTIDE SEQUENCE [LARGE SCALE GENOMIC DNA]</scope>
    <source>
        <strain evidence="1">Derp</strain>
    </source>
</reference>
<evidence type="ECO:0000313" key="1">
    <source>
        <dbReference type="EMBL" id="KAH9417366.1"/>
    </source>
</evidence>
<gene>
    <name evidence="1" type="ORF">DERP_007364</name>
</gene>
<reference evidence="1 2" key="2">
    <citation type="journal article" date="2022" name="Mol. Biol. Evol.">
        <title>Comparative Genomics Reveals Insights into the Divergent Evolution of Astigmatic Mites and Household Pest Adaptations.</title>
        <authorList>
            <person name="Xiong Q."/>
            <person name="Wan A.T."/>
            <person name="Liu X."/>
            <person name="Fung C.S."/>
            <person name="Xiao X."/>
            <person name="Malainual N."/>
            <person name="Hou J."/>
            <person name="Wang L."/>
            <person name="Wang M."/>
            <person name="Yang K.Y."/>
            <person name="Cui Y."/>
            <person name="Leung E.L."/>
            <person name="Nong W."/>
            <person name="Shin S.K."/>
            <person name="Au S.W."/>
            <person name="Jeong K.Y."/>
            <person name="Chew F.T."/>
            <person name="Hui J.H."/>
            <person name="Leung T.F."/>
            <person name="Tungtrongchitr A."/>
            <person name="Zhong N."/>
            <person name="Liu Z."/>
            <person name="Tsui S.K."/>
        </authorList>
    </citation>
    <scope>NUCLEOTIDE SEQUENCE [LARGE SCALE GENOMIC DNA]</scope>
    <source>
        <strain evidence="1">Derp</strain>
    </source>
</reference>
<keyword evidence="2" id="KW-1185">Reference proteome</keyword>
<protein>
    <submittedName>
        <fullName evidence="1">Uncharacterized protein</fullName>
    </submittedName>
</protein>
<comment type="caution">
    <text evidence="1">The sequence shown here is derived from an EMBL/GenBank/DDBJ whole genome shotgun (WGS) entry which is preliminary data.</text>
</comment>
<accession>A0ABQ8J495</accession>
<sequence length="60" mass="7407">MFYDYDVDDVIIMVKHLIQQQQQQQEYRQFSFHGRQTEYILMRIVLFIKNVSKPKPTEKI</sequence>
<name>A0ABQ8J495_DERPT</name>
<evidence type="ECO:0000313" key="2">
    <source>
        <dbReference type="Proteomes" id="UP000887458"/>
    </source>
</evidence>